<dbReference type="PANTHER" id="PTHR11710:SF0">
    <property type="entry name" value="40S RIBOSOMAL PROTEIN S19"/>
    <property type="match status" value="1"/>
</dbReference>
<evidence type="ECO:0000256" key="2">
    <source>
        <dbReference type="ARBA" id="ARBA00022980"/>
    </source>
</evidence>
<accession>A0A1R1YP59</accession>
<dbReference type="FunFam" id="1.10.10.10:FF:000118">
    <property type="entry name" value="40S ribosomal protein S19"/>
    <property type="match status" value="1"/>
</dbReference>
<dbReference type="OrthoDB" id="428974at2759"/>
<dbReference type="SUPFAM" id="SSF46785">
    <property type="entry name" value="Winged helix' DNA-binding domain"/>
    <property type="match status" value="1"/>
</dbReference>
<name>A0A1R1YP59_9FUNG</name>
<keyword evidence="5" id="KW-1185">Reference proteome</keyword>
<evidence type="ECO:0000313" key="5">
    <source>
        <dbReference type="Proteomes" id="UP000187429"/>
    </source>
</evidence>
<dbReference type="Pfam" id="PF01090">
    <property type="entry name" value="Ribosomal_S19e"/>
    <property type="match status" value="1"/>
</dbReference>
<dbReference type="GO" id="GO:0022627">
    <property type="term" value="C:cytosolic small ribosomal subunit"/>
    <property type="evidence" value="ECO:0007669"/>
    <property type="project" value="TreeGrafter"/>
</dbReference>
<gene>
    <name evidence="4" type="ORF">AYI69_g1889</name>
</gene>
<evidence type="ECO:0000256" key="3">
    <source>
        <dbReference type="ARBA" id="ARBA00023274"/>
    </source>
</evidence>
<dbReference type="SMART" id="SM01413">
    <property type="entry name" value="Ribosomal_S19e"/>
    <property type="match status" value="1"/>
</dbReference>
<dbReference type="InterPro" id="IPR018277">
    <property type="entry name" value="Ribosomal_eS19_CS"/>
</dbReference>
<keyword evidence="2 4" id="KW-0689">Ribosomal protein</keyword>
<dbReference type="GO" id="GO:0003735">
    <property type="term" value="F:structural constituent of ribosome"/>
    <property type="evidence" value="ECO:0007669"/>
    <property type="project" value="InterPro"/>
</dbReference>
<dbReference type="InterPro" id="IPR036388">
    <property type="entry name" value="WH-like_DNA-bd_sf"/>
</dbReference>
<dbReference type="EMBL" id="LSSM01000522">
    <property type="protein sequence ID" value="OMJ28630.1"/>
    <property type="molecule type" value="Genomic_DNA"/>
</dbReference>
<dbReference type="GO" id="GO:0003723">
    <property type="term" value="F:RNA binding"/>
    <property type="evidence" value="ECO:0007669"/>
    <property type="project" value="TreeGrafter"/>
</dbReference>
<reference evidence="5" key="1">
    <citation type="submission" date="2017-01" db="EMBL/GenBank/DDBJ databases">
        <authorList>
            <person name="Wang Y."/>
            <person name="White M."/>
            <person name="Kvist S."/>
            <person name="Moncalvo J.-M."/>
        </authorList>
    </citation>
    <scope>NUCLEOTIDE SEQUENCE [LARGE SCALE GENOMIC DNA]</scope>
    <source>
        <strain evidence="5">ID-206-W2</strain>
    </source>
</reference>
<dbReference type="Proteomes" id="UP000187429">
    <property type="component" value="Unassembled WGS sequence"/>
</dbReference>
<comment type="caution">
    <text evidence="4">The sequence shown here is derived from an EMBL/GenBank/DDBJ whole genome shotgun (WGS) entry which is preliminary data.</text>
</comment>
<protein>
    <submittedName>
        <fullName evidence="4">40S ribosomal protein S19-A</fullName>
    </submittedName>
</protein>
<dbReference type="PANTHER" id="PTHR11710">
    <property type="entry name" value="40S RIBOSOMAL PROTEIN S19"/>
    <property type="match status" value="1"/>
</dbReference>
<evidence type="ECO:0000256" key="1">
    <source>
        <dbReference type="ARBA" id="ARBA00010014"/>
    </source>
</evidence>
<dbReference type="AlphaFoldDB" id="A0A1R1YP59"/>
<dbReference type="GO" id="GO:0000028">
    <property type="term" value="P:ribosomal small subunit assembly"/>
    <property type="evidence" value="ECO:0007669"/>
    <property type="project" value="TreeGrafter"/>
</dbReference>
<sequence length="150" mass="16253">MVSGVTVKDVSAHAFVRAYAAHLKKTGNLPVPAWTEYAKTGAFKELSPNDPDWFYTRCASIARHIYLRGNVGVGALTKLHGGRYRRGSRPSIHADGAGGVARRALQALEKIGILEKDKNGGRKISSVGQRTLDRISIRVAKESSPVADQE</sequence>
<dbReference type="Gene3D" id="1.10.10.10">
    <property type="entry name" value="Winged helix-like DNA-binding domain superfamily/Winged helix DNA-binding domain"/>
    <property type="match status" value="1"/>
</dbReference>
<organism evidence="4 5">
    <name type="scientific">Smittium culicis</name>
    <dbReference type="NCBI Taxonomy" id="133412"/>
    <lineage>
        <taxon>Eukaryota</taxon>
        <taxon>Fungi</taxon>
        <taxon>Fungi incertae sedis</taxon>
        <taxon>Zoopagomycota</taxon>
        <taxon>Kickxellomycotina</taxon>
        <taxon>Harpellomycetes</taxon>
        <taxon>Harpellales</taxon>
        <taxon>Legeriomycetaceae</taxon>
        <taxon>Smittium</taxon>
    </lineage>
</organism>
<comment type="similarity">
    <text evidence="1">Belongs to the eukaryotic ribosomal protein eS19 family.</text>
</comment>
<dbReference type="GO" id="GO:0006412">
    <property type="term" value="P:translation"/>
    <property type="evidence" value="ECO:0007669"/>
    <property type="project" value="InterPro"/>
</dbReference>
<proteinExistence type="inferred from homology"/>
<evidence type="ECO:0000313" key="4">
    <source>
        <dbReference type="EMBL" id="OMJ28630.1"/>
    </source>
</evidence>
<keyword evidence="3" id="KW-0687">Ribonucleoprotein</keyword>
<dbReference type="InterPro" id="IPR036390">
    <property type="entry name" value="WH_DNA-bd_sf"/>
</dbReference>
<dbReference type="InterPro" id="IPR001266">
    <property type="entry name" value="Ribosomal_eS19"/>
</dbReference>
<dbReference type="PROSITE" id="PS00628">
    <property type="entry name" value="RIBOSOMAL_S19E"/>
    <property type="match status" value="1"/>
</dbReference>